<comment type="caution">
    <text evidence="2">The sequence shown here is derived from an EMBL/GenBank/DDBJ whole genome shotgun (WGS) entry which is preliminary data.</text>
</comment>
<name>V4HU90_PSEL2</name>
<dbReference type="Proteomes" id="UP000017820">
    <property type="component" value="Unassembled WGS sequence"/>
</dbReference>
<evidence type="ECO:0000313" key="3">
    <source>
        <dbReference type="Proteomes" id="UP000017820"/>
    </source>
</evidence>
<evidence type="ECO:0000313" key="2">
    <source>
        <dbReference type="EMBL" id="ESP94370.1"/>
    </source>
</evidence>
<dbReference type="Pfam" id="PF11901">
    <property type="entry name" value="DM9"/>
    <property type="match status" value="1"/>
</dbReference>
<gene>
    <name evidence="2" type="ORF">PL2TA16_00370</name>
</gene>
<dbReference type="EMBL" id="AUSV01000013">
    <property type="protein sequence ID" value="ESP94370.1"/>
    <property type="molecule type" value="Genomic_DNA"/>
</dbReference>
<protein>
    <submittedName>
        <fullName evidence="2">Uncharacterized protein</fullName>
    </submittedName>
</protein>
<feature type="signal peptide" evidence="1">
    <location>
        <begin position="1"/>
        <end position="21"/>
    </location>
</feature>
<feature type="chain" id="PRO_5004718747" evidence="1">
    <location>
        <begin position="22"/>
        <end position="182"/>
    </location>
</feature>
<dbReference type="RefSeq" id="WP_023397758.1">
    <property type="nucleotide sequence ID" value="NZ_AUSV01000013.1"/>
</dbReference>
<reference evidence="2 3" key="1">
    <citation type="submission" date="2013-07" db="EMBL/GenBank/DDBJ databases">
        <title>Draft genome sequence of Pseudoalteromonas luteoviolacea 2ta16.</title>
        <authorList>
            <person name="Allen E.E."/>
            <person name="Azam F."/>
            <person name="Podell S."/>
        </authorList>
    </citation>
    <scope>NUCLEOTIDE SEQUENCE [LARGE SCALE GENOMIC DNA]</scope>
    <source>
        <strain evidence="2 3">2ta16</strain>
    </source>
</reference>
<accession>V4HU90</accession>
<dbReference type="PATRIC" id="fig|1353533.3.peg.794"/>
<dbReference type="InterPro" id="IPR006616">
    <property type="entry name" value="DM9_repeat"/>
</dbReference>
<keyword evidence="1" id="KW-0732">Signal</keyword>
<sequence>MKPSSMLIGLVALITSFTSSAAVQGEYLKTSSWQLKYIDESRYVWIYSYEYGQRKFSPVCTDTSPRKVPGKLVGNVCYVEWAGQEYANNYFYVLRDTGYMQFTRLTRASEDRIIQTGVTPGTIDEGYPVYHCKIEISGTGEVFLGKYIPSRNGCYYGFEGGNYKSMHDNSVTLSVLTSSRGY</sequence>
<organism evidence="2 3">
    <name type="scientific">Pseudoalteromonas luteoviolacea (strain 2ta16)</name>
    <dbReference type="NCBI Taxonomy" id="1353533"/>
    <lineage>
        <taxon>Bacteria</taxon>
        <taxon>Pseudomonadati</taxon>
        <taxon>Pseudomonadota</taxon>
        <taxon>Gammaproteobacteria</taxon>
        <taxon>Alteromonadales</taxon>
        <taxon>Pseudoalteromonadaceae</taxon>
        <taxon>Pseudoalteromonas</taxon>
    </lineage>
</organism>
<dbReference type="AlphaFoldDB" id="V4HU90"/>
<evidence type="ECO:0000256" key="1">
    <source>
        <dbReference type="SAM" id="SignalP"/>
    </source>
</evidence>
<proteinExistence type="predicted"/>